<protein>
    <submittedName>
        <fullName evidence="2">Uncharacterized protein</fullName>
    </submittedName>
</protein>
<evidence type="ECO:0000313" key="2">
    <source>
        <dbReference type="EMBL" id="KAK8379339.1"/>
    </source>
</evidence>
<gene>
    <name evidence="2" type="ORF">O3P69_019315</name>
</gene>
<feature type="compositionally biased region" description="Pro residues" evidence="1">
    <location>
        <begin position="318"/>
        <end position="330"/>
    </location>
</feature>
<reference evidence="2 3" key="1">
    <citation type="submission" date="2023-03" db="EMBL/GenBank/DDBJ databases">
        <title>High-quality genome of Scylla paramamosain provides insights in environmental adaptation.</title>
        <authorList>
            <person name="Zhang L."/>
        </authorList>
    </citation>
    <scope>NUCLEOTIDE SEQUENCE [LARGE SCALE GENOMIC DNA]</scope>
    <source>
        <strain evidence="2">LZ_2023a</strain>
        <tissue evidence="2">Muscle</tissue>
    </source>
</reference>
<feature type="compositionally biased region" description="Low complexity" evidence="1">
    <location>
        <begin position="387"/>
        <end position="402"/>
    </location>
</feature>
<feature type="compositionally biased region" description="Polar residues" evidence="1">
    <location>
        <begin position="64"/>
        <end position="73"/>
    </location>
</feature>
<proteinExistence type="predicted"/>
<feature type="region of interest" description="Disordered" evidence="1">
    <location>
        <begin position="318"/>
        <end position="344"/>
    </location>
</feature>
<feature type="compositionally biased region" description="Acidic residues" evidence="1">
    <location>
        <begin position="172"/>
        <end position="182"/>
    </location>
</feature>
<evidence type="ECO:0000256" key="1">
    <source>
        <dbReference type="SAM" id="MobiDB-lite"/>
    </source>
</evidence>
<organism evidence="2 3">
    <name type="scientific">Scylla paramamosain</name>
    <name type="common">Mud crab</name>
    <dbReference type="NCBI Taxonomy" id="85552"/>
    <lineage>
        <taxon>Eukaryota</taxon>
        <taxon>Metazoa</taxon>
        <taxon>Ecdysozoa</taxon>
        <taxon>Arthropoda</taxon>
        <taxon>Crustacea</taxon>
        <taxon>Multicrustacea</taxon>
        <taxon>Malacostraca</taxon>
        <taxon>Eumalacostraca</taxon>
        <taxon>Eucarida</taxon>
        <taxon>Decapoda</taxon>
        <taxon>Pleocyemata</taxon>
        <taxon>Brachyura</taxon>
        <taxon>Eubrachyura</taxon>
        <taxon>Portunoidea</taxon>
        <taxon>Portunidae</taxon>
        <taxon>Portuninae</taxon>
        <taxon>Scylla</taxon>
    </lineage>
</organism>
<dbReference type="EMBL" id="JARAKH010000043">
    <property type="protein sequence ID" value="KAK8379339.1"/>
    <property type="molecule type" value="Genomic_DNA"/>
</dbReference>
<feature type="region of interest" description="Disordered" evidence="1">
    <location>
        <begin position="125"/>
        <end position="237"/>
    </location>
</feature>
<dbReference type="Proteomes" id="UP001487740">
    <property type="component" value="Unassembled WGS sequence"/>
</dbReference>
<feature type="compositionally biased region" description="Low complexity" evidence="1">
    <location>
        <begin position="80"/>
        <end position="100"/>
    </location>
</feature>
<comment type="caution">
    <text evidence="2">The sequence shown here is derived from an EMBL/GenBank/DDBJ whole genome shotgun (WGS) entry which is preliminary data.</text>
</comment>
<evidence type="ECO:0000313" key="3">
    <source>
        <dbReference type="Proteomes" id="UP001487740"/>
    </source>
</evidence>
<keyword evidence="3" id="KW-1185">Reference proteome</keyword>
<feature type="compositionally biased region" description="Low complexity" evidence="1">
    <location>
        <begin position="204"/>
        <end position="215"/>
    </location>
</feature>
<feature type="compositionally biased region" description="Polar residues" evidence="1">
    <location>
        <begin position="411"/>
        <end position="423"/>
    </location>
</feature>
<feature type="compositionally biased region" description="Polar residues" evidence="1">
    <location>
        <begin position="157"/>
        <end position="166"/>
    </location>
</feature>
<feature type="region of interest" description="Disordered" evidence="1">
    <location>
        <begin position="385"/>
        <end position="452"/>
    </location>
</feature>
<accession>A0AAW0SV95</accession>
<sequence length="452" mass="47820">MSLIRIRGCTILGPILSEEERAAARVLRERAIRTQYELRQGFQSQHSSSSSGRGAVKPHDTTVRHASTSTSTSCHEDDSTASTTTTTTTAATTSTDPTAMTSLIEMDRALLLSSSPDIATDIILGRRHPSSILPRPATTSPTHAPRPDPQDPQEPQSTSVSLSFPSASDGAEGMEELLDGSEEGAGSLPSEVESSDSHVDETPRGVGRAGQQGQRGYRGGVFEAPQRDSGRSSSHSDYLDDYLEQLTRRCSTGLLGLEASTAARTSVRLLQLQNAKEKIEAVGGAPGGGQQGSPLTRPGVWEARILLPLPAPGDPADLPPAPPLAPPCSPFLPRHPHPSSFSSHQEYLDSYLGHLTDDAWLQFPSRLSSRRLIYLSSSDYFASVRKSSSSPSSSSASCPSTSHNGTGSGQEGAQSTDAPSRTPVSPRDPQTDLQSAPVTPPDKAKVSSDEGH</sequence>
<feature type="compositionally biased region" description="Basic and acidic residues" evidence="1">
    <location>
        <begin position="442"/>
        <end position="452"/>
    </location>
</feature>
<dbReference type="AlphaFoldDB" id="A0AAW0SV95"/>
<name>A0AAW0SV95_SCYPA</name>
<feature type="region of interest" description="Disordered" evidence="1">
    <location>
        <begin position="38"/>
        <end position="100"/>
    </location>
</feature>